<dbReference type="RefSeq" id="XP_038062675.1">
    <property type="nucleotide sequence ID" value="XM_038206747.1"/>
</dbReference>
<evidence type="ECO:0000259" key="4">
    <source>
        <dbReference type="PROSITE" id="PS50235"/>
    </source>
</evidence>
<dbReference type="OMA" id="WALPEIQ"/>
<dbReference type="EnsemblMetazoa" id="XM_038206747.1">
    <property type="protein sequence ID" value="XP_038062675.1"/>
    <property type="gene ID" value="LOC119733169"/>
</dbReference>
<accession>A0A914AFC8</accession>
<feature type="compositionally biased region" description="Low complexity" evidence="3">
    <location>
        <begin position="342"/>
        <end position="359"/>
    </location>
</feature>
<dbReference type="InterPro" id="IPR018200">
    <property type="entry name" value="USP_CS"/>
</dbReference>
<dbReference type="Gene3D" id="3.90.70.10">
    <property type="entry name" value="Cysteine proteinases"/>
    <property type="match status" value="1"/>
</dbReference>
<sequence>MFSPSLAKKFKEVDKKLAKRAAKKAARAEAERKKKEKQEQIRREKERKEALKEARRQKKEAAKQEKVEQKEQRIAKKLAKKGQQKAMSGKGDSKSDRNATYGYRKPIDTSPVSTSSASVPHFHQSPPCVSPKVPPGSPHFQHVKSLLVHISPDDGLPVISDGFPCVEVPLSTADDVVGMSYRSPSQRQSPVTVQRRSSRSPSPARLVSPPSSLSRVSPPGSRTPHPPSGFSRTEYIPSIGRPTSRRSSKTGALDSSSAEKSRFSRYGGTDINANSRIDPLSKLYGKQSSPAKIPQQTRQQPVRAIHPTTETGSKTYRYSNSRNHSIEDDLIDEVINLQIDDTPGSLSPASTASSSRRSSYTMGQRSKGSSSDLRCPPIAGASPQEGASTAKVTRRLSGNMNTDYKPTFASHNRKPSTTTNGPKVPAISRTKAASILDESNSDKTKEEKEAPQPAFSSAQHSVLGTGRTGNVLEGKPRPGGMIGMSNLGNTCYMNSILQCLAQNKDLREYFLEGLHLKDINKRSPRQGSLVKSFAEVVKEIWFPKKKNVVAPTHLQNVFQKVARHFGPGKQQDAQEFLCYLLGELHEEINIAAKHRGKDPEIPDDISEEAKAKLAWDRYCARNNSIFSRLFVGQLKSTLECQTCKNRSVTFDIFWDISVPVPERVKFQRRNSWQREDQPTKHTFDIKDCLNKFTEAEVLDGDNMVTCEKCKKKRVFTKRFSIQRFPKHLVLHLKRFSCLRAKLTTFVDFPLEGLDMSQYLADNAAPIGDFDLTTSINHIGNPNYELFYAIWEQCHAPPVMDVAYMLSLEDSASDDDEQQGGRYNLNGVSQHSGSMIGGHYVAYAKHTLTNKWNCYDDARVEPITEASVPSSFAYVLFYEQTEQLLFRYQYATIRRSNHLLRNMLRCTRHGTERAFV</sequence>
<dbReference type="CDD" id="cd02674">
    <property type="entry name" value="Peptidase_C19R"/>
    <property type="match status" value="1"/>
</dbReference>
<name>A0A914AFC8_PATMI</name>
<reference evidence="5" key="1">
    <citation type="submission" date="2022-11" db="UniProtKB">
        <authorList>
            <consortium name="EnsemblMetazoa"/>
        </authorList>
    </citation>
    <scope>IDENTIFICATION</scope>
</reference>
<feature type="region of interest" description="Disordered" evidence="3">
    <location>
        <begin position="24"/>
        <end position="136"/>
    </location>
</feature>
<dbReference type="InterPro" id="IPR050185">
    <property type="entry name" value="Ub_carboxyl-term_hydrolase"/>
</dbReference>
<feature type="compositionally biased region" description="Low complexity" evidence="3">
    <location>
        <begin position="109"/>
        <end position="120"/>
    </location>
</feature>
<dbReference type="PANTHER" id="PTHR21646:SF23">
    <property type="entry name" value="UBIQUITIN CARBOXYL-TERMINAL HYDROLASE USP2"/>
    <property type="match status" value="1"/>
</dbReference>
<evidence type="ECO:0000256" key="2">
    <source>
        <dbReference type="RuleBase" id="RU366025"/>
    </source>
</evidence>
<feature type="compositionally biased region" description="Polar residues" evidence="3">
    <location>
        <begin position="360"/>
        <end position="372"/>
    </location>
</feature>
<dbReference type="GO" id="GO:0016579">
    <property type="term" value="P:protein deubiquitination"/>
    <property type="evidence" value="ECO:0007669"/>
    <property type="project" value="InterPro"/>
</dbReference>
<dbReference type="PROSITE" id="PS00972">
    <property type="entry name" value="USP_1"/>
    <property type="match status" value="1"/>
</dbReference>
<keyword evidence="2" id="KW-0645">Protease</keyword>
<dbReference type="PANTHER" id="PTHR21646">
    <property type="entry name" value="UBIQUITIN CARBOXYL-TERMINAL HYDROLASE"/>
    <property type="match status" value="1"/>
</dbReference>
<feature type="region of interest" description="Disordered" evidence="3">
    <location>
        <begin position="341"/>
        <end position="477"/>
    </location>
</feature>
<keyword evidence="2" id="KW-0378">Hydrolase</keyword>
<dbReference type="GO" id="GO:0004843">
    <property type="term" value="F:cysteine-type deubiquitinase activity"/>
    <property type="evidence" value="ECO:0007669"/>
    <property type="project" value="UniProtKB-UniRule"/>
</dbReference>
<dbReference type="OrthoDB" id="265306at2759"/>
<proteinExistence type="inferred from homology"/>
<keyword evidence="2" id="KW-0788">Thiol protease</keyword>
<dbReference type="AlphaFoldDB" id="A0A914AFC8"/>
<comment type="similarity">
    <text evidence="2">Belongs to the peptidase C19 family.</text>
</comment>
<feature type="compositionally biased region" description="Basic and acidic residues" evidence="3">
    <location>
        <begin position="26"/>
        <end position="74"/>
    </location>
</feature>
<dbReference type="Proteomes" id="UP000887568">
    <property type="component" value="Unplaced"/>
</dbReference>
<evidence type="ECO:0000256" key="1">
    <source>
        <dbReference type="ARBA" id="ARBA00000707"/>
    </source>
</evidence>
<dbReference type="InterPro" id="IPR001394">
    <property type="entry name" value="Peptidase_C19_UCH"/>
</dbReference>
<keyword evidence="2" id="KW-0833">Ubl conjugation pathway</keyword>
<evidence type="ECO:0000313" key="6">
    <source>
        <dbReference type="Proteomes" id="UP000887568"/>
    </source>
</evidence>
<organism evidence="5 6">
    <name type="scientific">Patiria miniata</name>
    <name type="common">Bat star</name>
    <name type="synonym">Asterina miniata</name>
    <dbReference type="NCBI Taxonomy" id="46514"/>
    <lineage>
        <taxon>Eukaryota</taxon>
        <taxon>Metazoa</taxon>
        <taxon>Echinodermata</taxon>
        <taxon>Eleutherozoa</taxon>
        <taxon>Asterozoa</taxon>
        <taxon>Asteroidea</taxon>
        <taxon>Valvatacea</taxon>
        <taxon>Valvatida</taxon>
        <taxon>Asterinidae</taxon>
        <taxon>Patiria</taxon>
    </lineage>
</organism>
<evidence type="ECO:0000313" key="5">
    <source>
        <dbReference type="EnsemblMetazoa" id="XP_038062675.1"/>
    </source>
</evidence>
<feature type="compositionally biased region" description="Polar residues" evidence="3">
    <location>
        <begin position="286"/>
        <end position="300"/>
    </location>
</feature>
<feature type="region of interest" description="Disordered" evidence="3">
    <location>
        <begin position="180"/>
        <end position="320"/>
    </location>
</feature>
<dbReference type="EC" id="3.4.19.12" evidence="2"/>
<dbReference type="InterPro" id="IPR038765">
    <property type="entry name" value="Papain-like_cys_pep_sf"/>
</dbReference>
<feature type="compositionally biased region" description="Polar residues" evidence="3">
    <location>
        <begin position="385"/>
        <end position="404"/>
    </location>
</feature>
<keyword evidence="6" id="KW-1185">Reference proteome</keyword>
<evidence type="ECO:0000256" key="3">
    <source>
        <dbReference type="SAM" id="MobiDB-lite"/>
    </source>
</evidence>
<dbReference type="GO" id="GO:0006508">
    <property type="term" value="P:proteolysis"/>
    <property type="evidence" value="ECO:0007669"/>
    <property type="project" value="UniProtKB-KW"/>
</dbReference>
<dbReference type="CDD" id="cd22249">
    <property type="entry name" value="UDM1_RNF168_RNF169-like"/>
    <property type="match status" value="1"/>
</dbReference>
<comment type="catalytic activity">
    <reaction evidence="1 2">
        <text>Thiol-dependent hydrolysis of ester, thioester, amide, peptide and isopeptide bonds formed by the C-terminal Gly of ubiquitin (a 76-residue protein attached to proteins as an intracellular targeting signal).</text>
        <dbReference type="EC" id="3.4.19.12"/>
    </reaction>
</comment>
<dbReference type="PROSITE" id="PS50235">
    <property type="entry name" value="USP_3"/>
    <property type="match status" value="1"/>
</dbReference>
<feature type="compositionally biased region" description="Basic and acidic residues" evidence="3">
    <location>
        <begin position="440"/>
        <end position="450"/>
    </location>
</feature>
<dbReference type="Pfam" id="PF00443">
    <property type="entry name" value="UCH"/>
    <property type="match status" value="1"/>
</dbReference>
<protein>
    <recommendedName>
        <fullName evidence="2">Ubiquitin carboxyl-terminal hydrolase</fullName>
        <ecNumber evidence="2">3.4.19.12</ecNumber>
    </recommendedName>
</protein>
<dbReference type="InterPro" id="IPR028889">
    <property type="entry name" value="USP"/>
</dbReference>
<feature type="domain" description="USP" evidence="4">
    <location>
        <begin position="482"/>
        <end position="880"/>
    </location>
</feature>
<dbReference type="PROSITE" id="PS00973">
    <property type="entry name" value="USP_2"/>
    <property type="match status" value="1"/>
</dbReference>
<feature type="compositionally biased region" description="Low complexity" evidence="3">
    <location>
        <begin position="185"/>
        <end position="222"/>
    </location>
</feature>
<dbReference type="GeneID" id="119733169"/>
<feature type="compositionally biased region" description="Polar residues" evidence="3">
    <location>
        <begin position="308"/>
        <end position="320"/>
    </location>
</feature>
<dbReference type="SUPFAM" id="SSF54001">
    <property type="entry name" value="Cysteine proteinases"/>
    <property type="match status" value="1"/>
</dbReference>